<dbReference type="Pfam" id="PF00730">
    <property type="entry name" value="HhH-GPD"/>
    <property type="match status" value="1"/>
</dbReference>
<evidence type="ECO:0000256" key="4">
    <source>
        <dbReference type="ARBA" id="ARBA00022801"/>
    </source>
</evidence>
<comment type="catalytic activity">
    <reaction evidence="9">
        <text>2'-deoxyribonucleotide-(2'-deoxyribose 5'-phosphate)-2'-deoxyribonucleotide-DNA = a 3'-end 2'-deoxyribonucleotide-(2,3-dehydro-2,3-deoxyribose 5'-phosphate)-DNA + a 5'-end 5'-phospho-2'-deoxyribonucleoside-DNA + H(+)</text>
        <dbReference type="Rhea" id="RHEA:66592"/>
        <dbReference type="Rhea" id="RHEA-COMP:13180"/>
        <dbReference type="Rhea" id="RHEA-COMP:16897"/>
        <dbReference type="Rhea" id="RHEA-COMP:17067"/>
        <dbReference type="ChEBI" id="CHEBI:15378"/>
        <dbReference type="ChEBI" id="CHEBI:136412"/>
        <dbReference type="ChEBI" id="CHEBI:157695"/>
        <dbReference type="ChEBI" id="CHEBI:167181"/>
        <dbReference type="EC" id="4.2.99.18"/>
    </reaction>
</comment>
<evidence type="ECO:0000256" key="7">
    <source>
        <dbReference type="ARBA" id="ARBA00023268"/>
    </source>
</evidence>
<dbReference type="InterPro" id="IPR011257">
    <property type="entry name" value="DNA_glycosylase"/>
</dbReference>
<evidence type="ECO:0000256" key="2">
    <source>
        <dbReference type="ARBA" id="ARBA00012720"/>
    </source>
</evidence>
<dbReference type="SUPFAM" id="SSF55945">
    <property type="entry name" value="TATA-box binding protein-like"/>
    <property type="match status" value="1"/>
</dbReference>
<keyword evidence="4" id="KW-0378">Hydrolase</keyword>
<evidence type="ECO:0000259" key="10">
    <source>
        <dbReference type="SMART" id="SM00478"/>
    </source>
</evidence>
<gene>
    <name evidence="11" type="ORF">AB8S09_10950</name>
</gene>
<evidence type="ECO:0000256" key="8">
    <source>
        <dbReference type="ARBA" id="ARBA00023295"/>
    </source>
</evidence>
<dbReference type="InterPro" id="IPR052054">
    <property type="entry name" value="Oxidative_DNA_repair_enzyme"/>
</dbReference>
<dbReference type="Gene3D" id="1.10.340.30">
    <property type="entry name" value="Hypothetical protein, domain 2"/>
    <property type="match status" value="1"/>
</dbReference>
<dbReference type="RefSeq" id="WP_294180174.1">
    <property type="nucleotide sequence ID" value="NZ_JBGFFE010000016.1"/>
</dbReference>
<dbReference type="Pfam" id="PF07934">
    <property type="entry name" value="OGG_N"/>
    <property type="match status" value="1"/>
</dbReference>
<proteinExistence type="inferred from homology"/>
<evidence type="ECO:0000256" key="3">
    <source>
        <dbReference type="ARBA" id="ARBA00022763"/>
    </source>
</evidence>
<evidence type="ECO:0000256" key="9">
    <source>
        <dbReference type="ARBA" id="ARBA00044632"/>
    </source>
</evidence>
<dbReference type="SUPFAM" id="SSF48150">
    <property type="entry name" value="DNA-glycosylase"/>
    <property type="match status" value="1"/>
</dbReference>
<comment type="similarity">
    <text evidence="1">Belongs to the type-1 OGG1 family.</text>
</comment>
<evidence type="ECO:0000313" key="11">
    <source>
        <dbReference type="EMBL" id="MEY8764152.1"/>
    </source>
</evidence>
<name>A0ABV4DZ24_9CLOT</name>
<accession>A0ABV4DZ24</accession>
<evidence type="ECO:0000256" key="6">
    <source>
        <dbReference type="ARBA" id="ARBA00023239"/>
    </source>
</evidence>
<keyword evidence="7" id="KW-0511">Multifunctional enzyme</keyword>
<evidence type="ECO:0000256" key="5">
    <source>
        <dbReference type="ARBA" id="ARBA00023204"/>
    </source>
</evidence>
<organism evidence="11 12">
    <name type="scientific">Clostridium lapidicellarium</name>
    <dbReference type="NCBI Taxonomy" id="3240931"/>
    <lineage>
        <taxon>Bacteria</taxon>
        <taxon>Bacillati</taxon>
        <taxon>Bacillota</taxon>
        <taxon>Clostridia</taxon>
        <taxon>Eubacteriales</taxon>
        <taxon>Clostridiaceae</taxon>
        <taxon>Clostridium</taxon>
    </lineage>
</organism>
<dbReference type="InterPro" id="IPR012904">
    <property type="entry name" value="OGG_N"/>
</dbReference>
<dbReference type="EMBL" id="JBGFFE010000016">
    <property type="protein sequence ID" value="MEY8764152.1"/>
    <property type="molecule type" value="Genomic_DNA"/>
</dbReference>
<sequence>MDFNYIESFEGGIVIKNVRNFELPHIFDCGQCFRWDRKENGNYIGVAFRRVIEVEKRDNDVLLYNTSPQDFKEIWADYFDLYRDYDEIKKILKKDPILKKAVEFGSGIRLLKQDPFELIVSFIISANNRIPMIKRALKKISQRWGEPIKYRGETYYAFPKIEKLKDATMEELASCGTGFRNKYIMDTVRKIYYRGIENRQNYDKSYDINWIKMQKDEICHKGLQKFMGIGPKVADCIMLFSMQKYSAFPVDVWVKRAMEHFYLAPDVSLKKIRDFGINKFGQLSGFAQQYLFYYARENNVKI</sequence>
<comment type="caution">
    <text evidence="11">The sequence shown here is derived from an EMBL/GenBank/DDBJ whole genome shotgun (WGS) entry which is preliminary data.</text>
</comment>
<keyword evidence="12" id="KW-1185">Reference proteome</keyword>
<dbReference type="InterPro" id="IPR003265">
    <property type="entry name" value="HhH-GPD_domain"/>
</dbReference>
<keyword evidence="6" id="KW-0456">Lyase</keyword>
<dbReference type="Gene3D" id="3.30.310.260">
    <property type="match status" value="1"/>
</dbReference>
<evidence type="ECO:0000256" key="1">
    <source>
        <dbReference type="ARBA" id="ARBA00010679"/>
    </source>
</evidence>
<keyword evidence="8" id="KW-0326">Glycosidase</keyword>
<reference evidence="11 12" key="1">
    <citation type="submission" date="2024-08" db="EMBL/GenBank/DDBJ databases">
        <title>Clostridium lapicellarii sp. nov., and Clostridium renhuaiense sp. nov., two species isolated from the mud in a fermentation cellar used for producing sauce-flavour Chinese liquors.</title>
        <authorList>
            <person name="Yang F."/>
            <person name="Wang H."/>
            <person name="Chen L.Q."/>
            <person name="Zhou N."/>
            <person name="Lu J.J."/>
            <person name="Pu X.X."/>
            <person name="Wan B."/>
            <person name="Wang L."/>
            <person name="Liu S.J."/>
        </authorList>
    </citation>
    <scope>NUCLEOTIDE SEQUENCE [LARGE SCALE GENOMIC DNA]</scope>
    <source>
        <strain evidence="11 12">MT-113</strain>
    </source>
</reference>
<evidence type="ECO:0000313" key="12">
    <source>
        <dbReference type="Proteomes" id="UP001565220"/>
    </source>
</evidence>
<dbReference type="EC" id="4.2.99.18" evidence="2"/>
<dbReference type="InterPro" id="IPR023170">
    <property type="entry name" value="HhH_base_excis_C"/>
</dbReference>
<dbReference type="Gene3D" id="1.10.1670.10">
    <property type="entry name" value="Helix-hairpin-Helix base-excision DNA repair enzymes (C-terminal)"/>
    <property type="match status" value="1"/>
</dbReference>
<dbReference type="PANTHER" id="PTHR10242:SF2">
    <property type="entry name" value="N-GLYCOSYLASE_DNA LYASE"/>
    <property type="match status" value="1"/>
</dbReference>
<protein>
    <recommendedName>
        <fullName evidence="2">DNA-(apurinic or apyrimidinic site) lyase</fullName>
        <ecNumber evidence="2">4.2.99.18</ecNumber>
    </recommendedName>
</protein>
<dbReference type="SMART" id="SM00478">
    <property type="entry name" value="ENDO3c"/>
    <property type="match status" value="1"/>
</dbReference>
<feature type="domain" description="HhH-GPD" evidence="10">
    <location>
        <begin position="124"/>
        <end position="296"/>
    </location>
</feature>
<dbReference type="CDD" id="cd00056">
    <property type="entry name" value="ENDO3c"/>
    <property type="match status" value="1"/>
</dbReference>
<keyword evidence="5" id="KW-0234">DNA repair</keyword>
<keyword evidence="3" id="KW-0227">DNA damage</keyword>
<dbReference type="Proteomes" id="UP001565220">
    <property type="component" value="Unassembled WGS sequence"/>
</dbReference>
<dbReference type="PANTHER" id="PTHR10242">
    <property type="entry name" value="8-OXOGUANINE DNA GLYCOSYLASE"/>
    <property type="match status" value="1"/>
</dbReference>